<dbReference type="SUPFAM" id="SSF50965">
    <property type="entry name" value="Galactose oxidase, central domain"/>
    <property type="match status" value="1"/>
</dbReference>
<accession>M2MW81</accession>
<dbReference type="PANTHER" id="PTHR47435">
    <property type="entry name" value="KELCH REPEAT PROTEIN (AFU_ORTHOLOGUE AFUA_5G12780)"/>
    <property type="match status" value="1"/>
</dbReference>
<reference evidence="3 4" key="1">
    <citation type="journal article" date="2012" name="PLoS Pathog.">
        <title>Diverse lifestyles and strategies of plant pathogenesis encoded in the genomes of eighteen Dothideomycetes fungi.</title>
        <authorList>
            <person name="Ohm R.A."/>
            <person name="Feau N."/>
            <person name="Henrissat B."/>
            <person name="Schoch C.L."/>
            <person name="Horwitz B.A."/>
            <person name="Barry K.W."/>
            <person name="Condon B.J."/>
            <person name="Copeland A.C."/>
            <person name="Dhillon B."/>
            <person name="Glaser F."/>
            <person name="Hesse C.N."/>
            <person name="Kosti I."/>
            <person name="LaButti K."/>
            <person name="Lindquist E.A."/>
            <person name="Lucas S."/>
            <person name="Salamov A.A."/>
            <person name="Bradshaw R.E."/>
            <person name="Ciuffetti L."/>
            <person name="Hamelin R.C."/>
            <person name="Kema G.H.J."/>
            <person name="Lawrence C."/>
            <person name="Scott J.A."/>
            <person name="Spatafora J.W."/>
            <person name="Turgeon B.G."/>
            <person name="de Wit P.J.G.M."/>
            <person name="Zhong S."/>
            <person name="Goodwin S.B."/>
            <person name="Grigoriev I.V."/>
        </authorList>
    </citation>
    <scope>NUCLEOTIDE SEQUENCE [LARGE SCALE GENOMIC DNA]</scope>
    <source>
        <strain evidence="3 4">UAMH 10762</strain>
    </source>
</reference>
<dbReference type="eggNOG" id="KOG0379">
    <property type="taxonomic scope" value="Eukaryota"/>
</dbReference>
<dbReference type="Pfam" id="PF24681">
    <property type="entry name" value="Kelch_KLHDC2_KLHL20_DRC7"/>
    <property type="match status" value="1"/>
</dbReference>
<dbReference type="RefSeq" id="XP_007677172.1">
    <property type="nucleotide sequence ID" value="XM_007678982.1"/>
</dbReference>
<dbReference type="OMA" id="TQFSDTW"/>
<dbReference type="KEGG" id="bcom:BAUCODRAFT_131592"/>
<dbReference type="HOGENOM" id="CLU_632491_0_0_1"/>
<proteinExistence type="predicted"/>
<keyword evidence="1" id="KW-0677">Repeat</keyword>
<name>M2MW81_BAUPA</name>
<evidence type="ECO:0008006" key="5">
    <source>
        <dbReference type="Google" id="ProtNLM"/>
    </source>
</evidence>
<protein>
    <recommendedName>
        <fullName evidence="5">Galactose oxidase</fullName>
    </recommendedName>
</protein>
<evidence type="ECO:0000256" key="2">
    <source>
        <dbReference type="ARBA" id="ARBA00023004"/>
    </source>
</evidence>
<dbReference type="STRING" id="717646.M2MW81"/>
<evidence type="ECO:0000313" key="4">
    <source>
        <dbReference type="Proteomes" id="UP000011761"/>
    </source>
</evidence>
<dbReference type="GO" id="GO:0019760">
    <property type="term" value="P:glucosinolate metabolic process"/>
    <property type="evidence" value="ECO:0007669"/>
    <property type="project" value="UniProtKB-ARBA"/>
</dbReference>
<evidence type="ECO:0000256" key="1">
    <source>
        <dbReference type="ARBA" id="ARBA00022737"/>
    </source>
</evidence>
<evidence type="ECO:0000313" key="3">
    <source>
        <dbReference type="EMBL" id="EMC95808.1"/>
    </source>
</evidence>
<dbReference type="GeneID" id="19108244"/>
<dbReference type="InterPro" id="IPR015915">
    <property type="entry name" value="Kelch-typ_b-propeller"/>
</dbReference>
<keyword evidence="4" id="KW-1185">Reference proteome</keyword>
<keyword evidence="2" id="KW-0408">Iron</keyword>
<sequence>MAEVAATALAAEEAVTWSAQAGIAAYMVAQPTMPLKATFAQIATSSNDSTGLSLTRSEHSVSVVGNKAYVFGGETASGKLASADIHAVTLASRDKPEPDYSVVPAISDTEGGAVPRARKRHAACSFNVCVAVFGGLDESENIIDDGTLWLFNTAKSTWEALKPSNPAEAPQARSGACLFSVLNNLVLYGGTGSRGEALKDVWHFDYTQMLWTRLPDAPVSTTSAALTNGILHIVSSTSNVSSNLYLLPLSGTQEKLTWHTVPFPTNPLTPGPRPRTGAGLLPIHTGYGRTFLLYFFGARQIVNGEPSDASAPSPPTDVADSQPQYWSDIWTYQLPSVSAEPKTTAGSIVEAVRPANIKDKIRNALGLDSGGHSWAEVEVAPPTDMDALSGKVHPGPRGFFACDVMEDGKSVFMWGGVNAKGEREGDGWIVQLA</sequence>
<dbReference type="PANTHER" id="PTHR47435:SF10">
    <property type="entry name" value="TIP ELONGATION ABERRANT PROTEIN 3"/>
    <property type="match status" value="1"/>
</dbReference>
<dbReference type="Proteomes" id="UP000011761">
    <property type="component" value="Unassembled WGS sequence"/>
</dbReference>
<dbReference type="OrthoDB" id="10250130at2759"/>
<dbReference type="Gene3D" id="2.120.10.80">
    <property type="entry name" value="Kelch-type beta propeller"/>
    <property type="match status" value="1"/>
</dbReference>
<dbReference type="InterPro" id="IPR011043">
    <property type="entry name" value="Gal_Oxase/kelch_b-propeller"/>
</dbReference>
<dbReference type="EMBL" id="KB445556">
    <property type="protein sequence ID" value="EMC95808.1"/>
    <property type="molecule type" value="Genomic_DNA"/>
</dbReference>
<organism evidence="3 4">
    <name type="scientific">Baudoinia panamericana (strain UAMH 10762)</name>
    <name type="common">Angels' share fungus</name>
    <name type="synonym">Baudoinia compniacensis (strain UAMH 10762)</name>
    <dbReference type="NCBI Taxonomy" id="717646"/>
    <lineage>
        <taxon>Eukaryota</taxon>
        <taxon>Fungi</taxon>
        <taxon>Dikarya</taxon>
        <taxon>Ascomycota</taxon>
        <taxon>Pezizomycotina</taxon>
        <taxon>Dothideomycetes</taxon>
        <taxon>Dothideomycetidae</taxon>
        <taxon>Mycosphaerellales</taxon>
        <taxon>Teratosphaeriaceae</taxon>
        <taxon>Baudoinia</taxon>
    </lineage>
</organism>
<gene>
    <name evidence="3" type="ORF">BAUCODRAFT_131592</name>
</gene>
<dbReference type="AlphaFoldDB" id="M2MW81"/>